<keyword evidence="2 4" id="KW-0808">Transferase</keyword>
<dbReference type="PANTHER" id="PTHR11783">
    <property type="entry name" value="SULFOTRANSFERASE SULT"/>
    <property type="match status" value="1"/>
</dbReference>
<feature type="domain" description="Sulfotransferase" evidence="3">
    <location>
        <begin position="37"/>
        <end position="305"/>
    </location>
</feature>
<evidence type="ECO:0000259" key="3">
    <source>
        <dbReference type="Pfam" id="PF00685"/>
    </source>
</evidence>
<dbReference type="Proteomes" id="UP000230750">
    <property type="component" value="Unassembled WGS sequence"/>
</dbReference>
<sequence>METLTPFLVYKGRYHVPAEFTTKEFIEEFEDMEVRHDDIFIATYPKSGTHWMQEIVHLILADGHSEKLDVTHRRLVAELADVKSPEMTATVGPTLRNFKDSPSPRVITTHLPCELLPKQSREKKNKVIYVLRHPKDVFVSYYNFVLQYSQMIRGKPIPHTQEMFDAFFDDLIGGRAYTCLVVFKAEYGDWFDNVIGYYEHRQDVNFLFVHFESMKSDLEKVVREVSSFIGRELDNTAVKRVVESASIEVMRASFQKDHEQNLTEGKEAVDLNIFVKSGTLNQWKYSFSSEQNERFDNFYREKMMNCDLTTRYVVS</sequence>
<dbReference type="OrthoDB" id="205623at2759"/>
<dbReference type="InterPro" id="IPR000863">
    <property type="entry name" value="Sulfotransferase_dom"/>
</dbReference>
<comment type="similarity">
    <text evidence="1">Belongs to the sulfotransferase 1 family.</text>
</comment>
<proteinExistence type="inferred from homology"/>
<dbReference type="InterPro" id="IPR027417">
    <property type="entry name" value="P-loop_NTPase"/>
</dbReference>
<dbReference type="Pfam" id="PF00685">
    <property type="entry name" value="Sulfotransfer_1"/>
    <property type="match status" value="1"/>
</dbReference>
<gene>
    <name evidence="4" type="ORF">BSL78_10953</name>
</gene>
<dbReference type="AlphaFoldDB" id="A0A2G8KVZ0"/>
<dbReference type="STRING" id="307972.A0A2G8KVZ0"/>
<evidence type="ECO:0000256" key="2">
    <source>
        <dbReference type="ARBA" id="ARBA00022679"/>
    </source>
</evidence>
<protein>
    <submittedName>
        <fullName evidence="4">Putative sulfotransferase 1 family member D1-like isoform X1</fullName>
    </submittedName>
</protein>
<dbReference type="GO" id="GO:0008146">
    <property type="term" value="F:sulfotransferase activity"/>
    <property type="evidence" value="ECO:0007669"/>
    <property type="project" value="InterPro"/>
</dbReference>
<dbReference type="EMBL" id="MRZV01000341">
    <property type="protein sequence ID" value="PIK52174.1"/>
    <property type="molecule type" value="Genomic_DNA"/>
</dbReference>
<dbReference type="Gene3D" id="3.40.50.300">
    <property type="entry name" value="P-loop containing nucleotide triphosphate hydrolases"/>
    <property type="match status" value="1"/>
</dbReference>
<evidence type="ECO:0000313" key="4">
    <source>
        <dbReference type="EMBL" id="PIK52174.1"/>
    </source>
</evidence>
<comment type="caution">
    <text evidence="4">The sequence shown here is derived from an EMBL/GenBank/DDBJ whole genome shotgun (WGS) entry which is preliminary data.</text>
</comment>
<keyword evidence="5" id="KW-1185">Reference proteome</keyword>
<evidence type="ECO:0000256" key="1">
    <source>
        <dbReference type="ARBA" id="ARBA00005771"/>
    </source>
</evidence>
<organism evidence="4 5">
    <name type="scientific">Stichopus japonicus</name>
    <name type="common">Sea cucumber</name>
    <dbReference type="NCBI Taxonomy" id="307972"/>
    <lineage>
        <taxon>Eukaryota</taxon>
        <taxon>Metazoa</taxon>
        <taxon>Echinodermata</taxon>
        <taxon>Eleutherozoa</taxon>
        <taxon>Echinozoa</taxon>
        <taxon>Holothuroidea</taxon>
        <taxon>Aspidochirotacea</taxon>
        <taxon>Aspidochirotida</taxon>
        <taxon>Stichopodidae</taxon>
        <taxon>Apostichopus</taxon>
    </lineage>
</organism>
<accession>A0A2G8KVZ0</accession>
<reference evidence="4 5" key="1">
    <citation type="journal article" date="2017" name="PLoS Biol.">
        <title>The sea cucumber genome provides insights into morphological evolution and visceral regeneration.</title>
        <authorList>
            <person name="Zhang X."/>
            <person name="Sun L."/>
            <person name="Yuan J."/>
            <person name="Sun Y."/>
            <person name="Gao Y."/>
            <person name="Zhang L."/>
            <person name="Li S."/>
            <person name="Dai H."/>
            <person name="Hamel J.F."/>
            <person name="Liu C."/>
            <person name="Yu Y."/>
            <person name="Liu S."/>
            <person name="Lin W."/>
            <person name="Guo K."/>
            <person name="Jin S."/>
            <person name="Xu P."/>
            <person name="Storey K.B."/>
            <person name="Huan P."/>
            <person name="Zhang T."/>
            <person name="Zhou Y."/>
            <person name="Zhang J."/>
            <person name="Lin C."/>
            <person name="Li X."/>
            <person name="Xing L."/>
            <person name="Huo D."/>
            <person name="Sun M."/>
            <person name="Wang L."/>
            <person name="Mercier A."/>
            <person name="Li F."/>
            <person name="Yang H."/>
            <person name="Xiang J."/>
        </authorList>
    </citation>
    <scope>NUCLEOTIDE SEQUENCE [LARGE SCALE GENOMIC DNA]</scope>
    <source>
        <strain evidence="4">Shaxun</strain>
        <tissue evidence="4">Muscle</tissue>
    </source>
</reference>
<dbReference type="SUPFAM" id="SSF52540">
    <property type="entry name" value="P-loop containing nucleoside triphosphate hydrolases"/>
    <property type="match status" value="1"/>
</dbReference>
<evidence type="ECO:0000313" key="5">
    <source>
        <dbReference type="Proteomes" id="UP000230750"/>
    </source>
</evidence>
<name>A0A2G8KVZ0_STIJA</name>